<dbReference type="Proteomes" id="UP000287651">
    <property type="component" value="Unassembled WGS sequence"/>
</dbReference>
<name>A0A427AQU3_ENSVE</name>
<reference evidence="1 2" key="1">
    <citation type="journal article" date="2014" name="Agronomy (Basel)">
        <title>A Draft Genome Sequence for Ensete ventricosum, the Drought-Tolerant Tree Against Hunger.</title>
        <authorList>
            <person name="Harrison J."/>
            <person name="Moore K.A."/>
            <person name="Paszkiewicz K."/>
            <person name="Jones T."/>
            <person name="Grant M."/>
            <person name="Ambacheew D."/>
            <person name="Muzemil S."/>
            <person name="Studholme D.J."/>
        </authorList>
    </citation>
    <scope>NUCLEOTIDE SEQUENCE [LARGE SCALE GENOMIC DNA]</scope>
</reference>
<dbReference type="AlphaFoldDB" id="A0A427AQU3"/>
<comment type="caution">
    <text evidence="1">The sequence shown here is derived from an EMBL/GenBank/DDBJ whole genome shotgun (WGS) entry which is preliminary data.</text>
</comment>
<sequence>WGGDGPSAAAVALEDKDEPQCHPGLWFDIALIPRYDEVILSPSLAFEFTNALRFPQLLCFILGFPTIIM</sequence>
<evidence type="ECO:0000313" key="1">
    <source>
        <dbReference type="EMBL" id="RRT78586.1"/>
    </source>
</evidence>
<protein>
    <submittedName>
        <fullName evidence="1">Uncharacterized protein</fullName>
    </submittedName>
</protein>
<organism evidence="1 2">
    <name type="scientific">Ensete ventricosum</name>
    <name type="common">Abyssinian banana</name>
    <name type="synonym">Musa ensete</name>
    <dbReference type="NCBI Taxonomy" id="4639"/>
    <lineage>
        <taxon>Eukaryota</taxon>
        <taxon>Viridiplantae</taxon>
        <taxon>Streptophyta</taxon>
        <taxon>Embryophyta</taxon>
        <taxon>Tracheophyta</taxon>
        <taxon>Spermatophyta</taxon>
        <taxon>Magnoliopsida</taxon>
        <taxon>Liliopsida</taxon>
        <taxon>Zingiberales</taxon>
        <taxon>Musaceae</taxon>
        <taxon>Ensete</taxon>
    </lineage>
</organism>
<gene>
    <name evidence="1" type="ORF">B296_00020161</name>
</gene>
<dbReference type="EMBL" id="AMZH03001637">
    <property type="protein sequence ID" value="RRT78586.1"/>
    <property type="molecule type" value="Genomic_DNA"/>
</dbReference>
<feature type="non-terminal residue" evidence="1">
    <location>
        <position position="1"/>
    </location>
</feature>
<accession>A0A427AQU3</accession>
<evidence type="ECO:0000313" key="2">
    <source>
        <dbReference type="Proteomes" id="UP000287651"/>
    </source>
</evidence>
<proteinExistence type="predicted"/>